<dbReference type="InterPro" id="IPR036388">
    <property type="entry name" value="WH-like_DNA-bd_sf"/>
</dbReference>
<dbReference type="InterPro" id="IPR050662">
    <property type="entry name" value="Sec-metab_biosynth-thioest"/>
</dbReference>
<dbReference type="RefSeq" id="WP_123108584.1">
    <property type="nucleotide sequence ID" value="NZ_RIBZ01000881.1"/>
</dbReference>
<dbReference type="Gene3D" id="3.60.15.10">
    <property type="entry name" value="Ribonuclease Z/Hydroxyacylglutathione hydrolase-like"/>
    <property type="match status" value="1"/>
</dbReference>
<evidence type="ECO:0000259" key="1">
    <source>
        <dbReference type="SMART" id="SM00849"/>
    </source>
</evidence>
<dbReference type="GO" id="GO:0016787">
    <property type="term" value="F:hydrolase activity"/>
    <property type="evidence" value="ECO:0007669"/>
    <property type="project" value="UniProtKB-KW"/>
</dbReference>
<proteinExistence type="predicted"/>
<accession>A0A3M8SHB3</accession>
<protein>
    <submittedName>
        <fullName evidence="2">MBL fold metallo-hydrolase</fullName>
    </submittedName>
</protein>
<dbReference type="AlphaFoldDB" id="A0A3M8SHB3"/>
<dbReference type="SUPFAM" id="SSF56281">
    <property type="entry name" value="Metallo-hydrolase/oxidoreductase"/>
    <property type="match status" value="1"/>
</dbReference>
<keyword evidence="2" id="KW-0378">Hydrolase</keyword>
<evidence type="ECO:0000313" key="2">
    <source>
        <dbReference type="EMBL" id="RNF78220.1"/>
    </source>
</evidence>
<dbReference type="InterPro" id="IPR036866">
    <property type="entry name" value="RibonucZ/Hydroxyglut_hydro"/>
</dbReference>
<comment type="caution">
    <text evidence="2">The sequence shown here is derived from an EMBL/GenBank/DDBJ whole genome shotgun (WGS) entry which is preliminary data.</text>
</comment>
<dbReference type="Gene3D" id="1.10.10.10">
    <property type="entry name" value="Winged helix-like DNA-binding domain superfamily/Winged helix DNA-binding domain"/>
    <property type="match status" value="1"/>
</dbReference>
<dbReference type="Pfam" id="PF00753">
    <property type="entry name" value="Lactamase_B"/>
    <property type="match status" value="1"/>
</dbReference>
<sequence length="363" mass="40807">MEVTGARQERAWQQGVLPPVEEVRPGLWSIPVPFPRNPLRYVLVYAFALEDGVAIVDAGWDCDEAWEGLKSGLATAGYQISDVRTVLVTHLHPDHFGLVGRVRARSGARIAMHPADARLLRHRGRLDEEDYAHVSREQLRRAGCPRDLYTGQHAMPLVRFEACDGADDALHDGDRVDLPGWNLRAVWTPGHTPGHLCFVERDLGLLLSGDHVLPRITPTILLSPGHERDPLGSYAASLRKIADLDVDEVLPAHEWRFRGLRDRVHTMLRHHDDRLAEIEHAVRSAPGITAWQATERLTWSRPFQQMAQPSQRLALREILAHLVVLSELGRVRETGDPVAHWYPCPVSDGPLLVPQTTVKEFPR</sequence>
<evidence type="ECO:0000313" key="3">
    <source>
        <dbReference type="Proteomes" id="UP000275401"/>
    </source>
</evidence>
<dbReference type="EMBL" id="RIBZ01000881">
    <property type="protein sequence ID" value="RNF78220.1"/>
    <property type="molecule type" value="Genomic_DNA"/>
</dbReference>
<reference evidence="2 3" key="1">
    <citation type="submission" date="2018-11" db="EMBL/GenBank/DDBJ databases">
        <title>The Potential of Streptomyces as Biocontrol Agents against the Tomato grey mould, Botrytis cinerea (Gray mold) Frontiers in Microbiology.</title>
        <authorList>
            <person name="Li D."/>
        </authorList>
    </citation>
    <scope>NUCLEOTIDE SEQUENCE [LARGE SCALE GENOMIC DNA]</scope>
    <source>
        <strain evidence="2 3">NEAU-LD23</strain>
    </source>
</reference>
<dbReference type="CDD" id="cd07725">
    <property type="entry name" value="TTHA1429-like_MBL-fold"/>
    <property type="match status" value="1"/>
</dbReference>
<name>A0A3M8SHB3_9ACTN</name>
<dbReference type="SMART" id="SM00849">
    <property type="entry name" value="Lactamase_B"/>
    <property type="match status" value="1"/>
</dbReference>
<feature type="domain" description="Metallo-beta-lactamase" evidence="1">
    <location>
        <begin position="41"/>
        <end position="253"/>
    </location>
</feature>
<organism evidence="2 3">
    <name type="scientific">Streptomyces botrytidirepellens</name>
    <dbReference type="NCBI Taxonomy" id="2486417"/>
    <lineage>
        <taxon>Bacteria</taxon>
        <taxon>Bacillati</taxon>
        <taxon>Actinomycetota</taxon>
        <taxon>Actinomycetes</taxon>
        <taxon>Kitasatosporales</taxon>
        <taxon>Streptomycetaceae</taxon>
        <taxon>Streptomyces</taxon>
    </lineage>
</organism>
<dbReference type="InterPro" id="IPR001279">
    <property type="entry name" value="Metallo-B-lactamas"/>
</dbReference>
<dbReference type="Proteomes" id="UP000275401">
    <property type="component" value="Unassembled WGS sequence"/>
</dbReference>
<dbReference type="PANTHER" id="PTHR23131:SF4">
    <property type="entry name" value="METALLO-BETA-LACTAMASE SUPERFAMILY POTEIN"/>
    <property type="match status" value="1"/>
</dbReference>
<keyword evidence="3" id="KW-1185">Reference proteome</keyword>
<gene>
    <name evidence="2" type="ORF">EEJ42_48895</name>
</gene>
<dbReference type="PANTHER" id="PTHR23131">
    <property type="entry name" value="ENDORIBONUCLEASE LACTB2"/>
    <property type="match status" value="1"/>
</dbReference>